<accession>A0A384JAL9</accession>
<dbReference type="KEGG" id="bfu:BCIN_02g07750"/>
<dbReference type="Proteomes" id="UP000001798">
    <property type="component" value="Chromosome 2"/>
</dbReference>
<evidence type="ECO:0000313" key="2">
    <source>
        <dbReference type="EMBL" id="ATZ47502.1"/>
    </source>
</evidence>
<dbReference type="OrthoDB" id="3562932at2759"/>
<dbReference type="VEuPathDB" id="FungiDB:Bcin02g07750"/>
<proteinExistence type="predicted"/>
<name>A0A384JAL9_BOTFB</name>
<dbReference type="GeneID" id="5431569"/>
<sequence>MPGQGSDKAYLSQFKNNDGGPKYDFTVATSLESINAGLREFLTVGNSPALRFCRFFTDEGVEYLMEWEDVLKITNNVDPFQIASKEGKAFKDDPTIQLLHDKGFSYGVMVQPGIPSCLSGRDFRNFAIVNFDSGIERVKFKLLFEDVIVVEDNAHVRAGKWTRWTQADEGDDDAWFVEADVNLTISALSDELDTPYFKNHPDERDKLMRQLNNISGTAYSLEQLYFDLNQTVLSPSSALKYLKSGEEVLPTGSAAQKAAVSAYKDGYEKIAKSQGEPLVTVTAVVQTKDASDLQMTAFERQISKLKDSNGSVIQNPTKLQKAAATLDYLCTTKPGAGPPSTNSFNWNWVTENEVSLKHGVVAINRNTIAKYFLKQLLDPKISDNSLRRFCVRIQPYWSNGGYGVPVAPFQEPDSAIVTDNGRTVIQVSYDYKGRADLDDSRLYFDSSYTCDVSFYDNIIEVKHVSKFWTDFSVWGSVGAGYFIWSESTESLSISVDSKGELYTQSNYDQVINDKHDHLEDTHDNVRGWRNGVLAQLYPFTPVLNVGSVNNFIFPAAQTFAFTKPLFSVYQDLVCDINYLSPSGQAVQSQWSQPQQRLLKMAARPSTIEAPKDSLAWSCEYIHNYVGGMRKMAPTTKQFLALQNEEGHGMVFELDSDGVLRVFLEKSGQADTPTGWQVADLSTTTLAARCPGGVVTRFDVAQSELDGSIGLMMAVRAADTDVLFTALHKSAYYTEWVDNPGWKKLEYDGTYQTTTGQIHQALTTKITISGTYFAEIGGGQYLVVDLNRPENGKPHIERYHIVDGDWVIHPIGLDVESDSYLSVVGRIKLSKAVEATERQVVSEAHGKAQAAGQKFAAKPKDRSSDGLYTLGRAGSSVQFEFRPLENDYSDIVPPTVRLLQCPGGGKMPSAITVARHNDWEKDLDRYAFTDVYIVVDDTLYRLDNAAQMSKTDRSVAICTNDLLSQTTILLGTVRHGITTIWGRNEAGDVFYVACEVENLQNPNSWSVPIPILRKTTNIATYANRVDGGNTIYAALEDSTFQRLTQDPLVSKLWRADGMQIPAREDVITPSTPITSVTTTVRISSSPGAKPPTGKNAGKSTVYLRASSRTPVYVNGIYHVLEALKTSEVLTDLLGVLTIVEETPDMSAAILTVSLDNFQTQTIIDPTQVAFEKLTSLQTSDELKKAKVYRNPIAGGIRSDSKQDLLIPNGTNADDVDVIAKSLALIASCRQTFGIIPGAAAPSLRQNQNHQIVGSGSDNQRSRLSKDNIANFAWWNPLDLIPSSVGDLIRGLLNGVGKLAGLVFDAASNVYHLVVKVGKLVYQAVLDTAEACVKAVVWLFDKVAGAVEDAVRYIRLLLEWDDIENTKDVFHHFTLLFLKHQVDQIPKLQKVIDDKILAMEKKVAGWAGIEGPKNNWSGLGEAGNQTAAGGSSSDPNEGQTSLSRTLSSAFSNNVGSLAIIGDGPSMSEAKSLITILLDAISSEGEVLGAVIGQLKTLAEDFSSLKLADILKRLVGIIVNGVMGSAKVVINALLNVLQSIASTLVQLLDTKIYIPVISDILGKLGYQGFSFLDLFTWIAATGYTIVFKITHGKAPFTSGESKTITGAIDWNALKGVVNSVSTTGENIVSKTGAGLKIAAIGMGALLKVLTAFVAPLEAETTSGDTPVSTAKMILDVLAGGTISGVSMLVPSNPIKDEIVSNISEAVSGIELLVSLMFSKKVQAQLGKVGGTGVKNLQASNGRGVAAIIKAVLVIPKLFCTVWHTNELAALEDSADKTADILGRVAEITGFLITVTYAIAVNDKDKESQQIFVIALGVENFVLAGVLAYEAGKLASKGVSSAIATRMIKESAAIGGAHGFRIEELVFKSNK</sequence>
<keyword evidence="3" id="KW-1185">Reference proteome</keyword>
<dbReference type="RefSeq" id="XP_024547309.1">
    <property type="nucleotide sequence ID" value="XM_024691538.1"/>
</dbReference>
<reference evidence="2 3" key="1">
    <citation type="journal article" date="2011" name="PLoS Genet.">
        <title>Genomic analysis of the necrotrophic fungal pathogens Sclerotinia sclerotiorum and Botrytis cinerea.</title>
        <authorList>
            <person name="Amselem J."/>
            <person name="Cuomo C.A."/>
            <person name="van Kan J.A."/>
            <person name="Viaud M."/>
            <person name="Benito E.P."/>
            <person name="Couloux A."/>
            <person name="Coutinho P.M."/>
            <person name="de Vries R.P."/>
            <person name="Dyer P.S."/>
            <person name="Fillinger S."/>
            <person name="Fournier E."/>
            <person name="Gout L."/>
            <person name="Hahn M."/>
            <person name="Kohn L."/>
            <person name="Lapalu N."/>
            <person name="Plummer K.M."/>
            <person name="Pradier J.M."/>
            <person name="Quevillon E."/>
            <person name="Sharon A."/>
            <person name="Simon A."/>
            <person name="ten Have A."/>
            <person name="Tudzynski B."/>
            <person name="Tudzynski P."/>
            <person name="Wincker P."/>
            <person name="Andrew M."/>
            <person name="Anthouard V."/>
            <person name="Beever R.E."/>
            <person name="Beffa R."/>
            <person name="Benoit I."/>
            <person name="Bouzid O."/>
            <person name="Brault B."/>
            <person name="Chen Z."/>
            <person name="Choquer M."/>
            <person name="Collemare J."/>
            <person name="Cotton P."/>
            <person name="Danchin E.G."/>
            <person name="Da Silva C."/>
            <person name="Gautier A."/>
            <person name="Giraud C."/>
            <person name="Giraud T."/>
            <person name="Gonzalez C."/>
            <person name="Grossetete S."/>
            <person name="Guldener U."/>
            <person name="Henrissat B."/>
            <person name="Howlett B.J."/>
            <person name="Kodira C."/>
            <person name="Kretschmer M."/>
            <person name="Lappartient A."/>
            <person name="Leroch M."/>
            <person name="Levis C."/>
            <person name="Mauceli E."/>
            <person name="Neuveglise C."/>
            <person name="Oeser B."/>
            <person name="Pearson M."/>
            <person name="Poulain J."/>
            <person name="Poussereau N."/>
            <person name="Quesneville H."/>
            <person name="Rascle C."/>
            <person name="Schumacher J."/>
            <person name="Segurens B."/>
            <person name="Sexton A."/>
            <person name="Silva E."/>
            <person name="Sirven C."/>
            <person name="Soanes D.M."/>
            <person name="Talbot N.J."/>
            <person name="Templeton M."/>
            <person name="Yandava C."/>
            <person name="Yarden O."/>
            <person name="Zeng Q."/>
            <person name="Rollins J.A."/>
            <person name="Lebrun M.H."/>
            <person name="Dickman M."/>
        </authorList>
    </citation>
    <scope>NUCLEOTIDE SEQUENCE [LARGE SCALE GENOMIC DNA]</scope>
    <source>
        <strain evidence="2 3">B05.10</strain>
    </source>
</reference>
<reference evidence="2 3" key="2">
    <citation type="journal article" date="2012" name="Eukaryot. Cell">
        <title>Genome update of Botrytis cinerea strains B05.10 and T4.</title>
        <authorList>
            <person name="Staats M."/>
            <person name="van Kan J.A."/>
        </authorList>
    </citation>
    <scope>NUCLEOTIDE SEQUENCE [LARGE SCALE GENOMIC DNA]</scope>
    <source>
        <strain evidence="2 3">B05.10</strain>
    </source>
</reference>
<dbReference type="EMBL" id="CP009806">
    <property type="protein sequence ID" value="ATZ47502.1"/>
    <property type="molecule type" value="Genomic_DNA"/>
</dbReference>
<organism evidence="2 3">
    <name type="scientific">Botryotinia fuckeliana (strain B05.10)</name>
    <name type="common">Noble rot fungus</name>
    <name type="synonym">Botrytis cinerea</name>
    <dbReference type="NCBI Taxonomy" id="332648"/>
    <lineage>
        <taxon>Eukaryota</taxon>
        <taxon>Fungi</taxon>
        <taxon>Dikarya</taxon>
        <taxon>Ascomycota</taxon>
        <taxon>Pezizomycotina</taxon>
        <taxon>Leotiomycetes</taxon>
        <taxon>Helotiales</taxon>
        <taxon>Sclerotiniaceae</taxon>
        <taxon>Botrytis</taxon>
    </lineage>
</organism>
<gene>
    <name evidence="2" type="ORF">BCIN_02g07750</name>
</gene>
<protein>
    <submittedName>
        <fullName evidence="2">Uncharacterized protein</fullName>
    </submittedName>
</protein>
<dbReference type="OMA" id="SWNWIEP"/>
<evidence type="ECO:0000313" key="3">
    <source>
        <dbReference type="Proteomes" id="UP000001798"/>
    </source>
</evidence>
<reference evidence="2 3" key="3">
    <citation type="journal article" date="2017" name="Mol. Plant Pathol.">
        <title>A gapless genome sequence of the fungus Botrytis cinerea.</title>
        <authorList>
            <person name="Van Kan J.A."/>
            <person name="Stassen J.H."/>
            <person name="Mosbach A."/>
            <person name="Van Der Lee T.A."/>
            <person name="Faino L."/>
            <person name="Farmer A.D."/>
            <person name="Papasotiriou D.G."/>
            <person name="Zhou S."/>
            <person name="Seidl M.F."/>
            <person name="Cottam E."/>
            <person name="Edel D."/>
            <person name="Hahn M."/>
            <person name="Schwartz D.C."/>
            <person name="Dietrich R.A."/>
            <person name="Widdison S."/>
            <person name="Scalliet G."/>
        </authorList>
    </citation>
    <scope>NUCLEOTIDE SEQUENCE [LARGE SCALE GENOMIC DNA]</scope>
    <source>
        <strain evidence="2 3">B05.10</strain>
    </source>
</reference>
<feature type="region of interest" description="Disordered" evidence="1">
    <location>
        <begin position="1418"/>
        <end position="1440"/>
    </location>
</feature>
<evidence type="ECO:0000256" key="1">
    <source>
        <dbReference type="SAM" id="MobiDB-lite"/>
    </source>
</evidence>
<feature type="compositionally biased region" description="Polar residues" evidence="1">
    <location>
        <begin position="1421"/>
        <end position="1440"/>
    </location>
</feature>